<comment type="similarity">
    <text evidence="1">Belongs to the class-II pyridine nucleotide-disulfide oxidoreductase family.</text>
</comment>
<evidence type="ECO:0000256" key="1">
    <source>
        <dbReference type="ARBA" id="ARBA00009333"/>
    </source>
</evidence>
<sequence>MPIQIVGNSYSVGSAMSFFQAYSVRLVGFSVLALLLSYALKGDVFQSSFIDSLSFPELNTTSAEVLIIGGSHAGLSAALTLARHQIDVLILDSNAPRNKWKTPTHALPSWENRNPDDLRRASRKELQKTGFASFANTHITTITKPGANESMFVARDSQGGEWSGRKLLIAAGVEFVFPSIKGYEENFPDRILHCLFTRGLEYKGSRSAGLLAMGLAGSPHHSAMLVEDAQKFASTVTVYTNGDSKLGAEISATLLARGEENTVVDNRKIIQLLREPTGDSITIVFDDGGTVTESFLVHQPDTRVNPEIVSQLGLETNERNDIVTRMPFYQTNVAGIFAAGDCASPFKMIPNAIFQGSNAGAGIARELPRRITHNHIDRLADKETTWYG</sequence>
<dbReference type="Gene3D" id="3.50.50.60">
    <property type="entry name" value="FAD/NAD(P)-binding domain"/>
    <property type="match status" value="2"/>
</dbReference>
<dbReference type="Pfam" id="PF07992">
    <property type="entry name" value="Pyr_redox_2"/>
    <property type="match status" value="1"/>
</dbReference>
<evidence type="ECO:0000256" key="3">
    <source>
        <dbReference type="ARBA" id="ARBA00023002"/>
    </source>
</evidence>
<feature type="domain" description="FAD/NAD(P)-binding" evidence="5">
    <location>
        <begin position="64"/>
        <end position="356"/>
    </location>
</feature>
<dbReference type="AlphaFoldDB" id="A0AAN7ZFC9"/>
<keyword evidence="3" id="KW-0560">Oxidoreductase</keyword>
<dbReference type="InterPro" id="IPR023753">
    <property type="entry name" value="FAD/NAD-binding_dom"/>
</dbReference>
<dbReference type="EMBL" id="JAWHQM010000122">
    <property type="protein sequence ID" value="KAK5637478.1"/>
    <property type="molecule type" value="Genomic_DNA"/>
</dbReference>
<comment type="caution">
    <text evidence="6">The sequence shown here is derived from an EMBL/GenBank/DDBJ whole genome shotgun (WGS) entry which is preliminary data.</text>
</comment>
<keyword evidence="7" id="KW-1185">Reference proteome</keyword>
<evidence type="ECO:0000313" key="6">
    <source>
        <dbReference type="EMBL" id="KAK5637478.1"/>
    </source>
</evidence>
<proteinExistence type="inferred from homology"/>
<dbReference type="Proteomes" id="UP001305414">
    <property type="component" value="Unassembled WGS sequence"/>
</dbReference>
<evidence type="ECO:0000256" key="2">
    <source>
        <dbReference type="ARBA" id="ARBA00022630"/>
    </source>
</evidence>
<evidence type="ECO:0000313" key="7">
    <source>
        <dbReference type="Proteomes" id="UP001305414"/>
    </source>
</evidence>
<reference evidence="6 7" key="1">
    <citation type="submission" date="2023-10" db="EMBL/GenBank/DDBJ databases">
        <title>Draft genome sequence of Xylaria bambusicola isolate GMP-LS, the root and basal stem rot pathogen of sugarcane in Indonesia.</title>
        <authorList>
            <person name="Selvaraj P."/>
            <person name="Muralishankar V."/>
            <person name="Muruganantham S."/>
            <person name="Sp S."/>
            <person name="Haryani S."/>
            <person name="Lau K.J.X."/>
            <person name="Naqvi N.I."/>
        </authorList>
    </citation>
    <scope>NUCLEOTIDE SEQUENCE [LARGE SCALE GENOMIC DNA]</scope>
    <source>
        <strain evidence="6">GMP-LS</strain>
    </source>
</reference>
<keyword evidence="4" id="KW-0472">Membrane</keyword>
<name>A0AAN7ZFC9_9PEZI</name>
<evidence type="ECO:0000259" key="5">
    <source>
        <dbReference type="Pfam" id="PF07992"/>
    </source>
</evidence>
<dbReference type="InterPro" id="IPR036188">
    <property type="entry name" value="FAD/NAD-bd_sf"/>
</dbReference>
<accession>A0AAN7ZFC9</accession>
<dbReference type="PRINTS" id="PR00469">
    <property type="entry name" value="PNDRDTASEII"/>
</dbReference>
<dbReference type="GO" id="GO:0097237">
    <property type="term" value="P:cellular response to toxic substance"/>
    <property type="evidence" value="ECO:0007669"/>
    <property type="project" value="UniProtKB-ARBA"/>
</dbReference>
<dbReference type="PANTHER" id="PTHR48105">
    <property type="entry name" value="THIOREDOXIN REDUCTASE 1-RELATED-RELATED"/>
    <property type="match status" value="1"/>
</dbReference>
<organism evidence="6 7">
    <name type="scientific">Xylaria bambusicola</name>
    <dbReference type="NCBI Taxonomy" id="326684"/>
    <lineage>
        <taxon>Eukaryota</taxon>
        <taxon>Fungi</taxon>
        <taxon>Dikarya</taxon>
        <taxon>Ascomycota</taxon>
        <taxon>Pezizomycotina</taxon>
        <taxon>Sordariomycetes</taxon>
        <taxon>Xylariomycetidae</taxon>
        <taxon>Xylariales</taxon>
        <taxon>Xylariaceae</taxon>
        <taxon>Xylaria</taxon>
    </lineage>
</organism>
<keyword evidence="2" id="KW-0285">Flavoprotein</keyword>
<dbReference type="GO" id="GO:0016491">
    <property type="term" value="F:oxidoreductase activity"/>
    <property type="evidence" value="ECO:0007669"/>
    <property type="project" value="UniProtKB-KW"/>
</dbReference>
<dbReference type="InterPro" id="IPR050097">
    <property type="entry name" value="Ferredoxin-NADP_redctase_2"/>
</dbReference>
<protein>
    <recommendedName>
        <fullName evidence="5">FAD/NAD(P)-binding domain-containing protein</fullName>
    </recommendedName>
</protein>
<dbReference type="PRINTS" id="PR00368">
    <property type="entry name" value="FADPNR"/>
</dbReference>
<feature type="transmembrane region" description="Helical" evidence="4">
    <location>
        <begin position="20"/>
        <end position="40"/>
    </location>
</feature>
<gene>
    <name evidence="6" type="ORF">RRF57_013193</name>
</gene>
<keyword evidence="4" id="KW-0812">Transmembrane</keyword>
<evidence type="ECO:0000256" key="4">
    <source>
        <dbReference type="SAM" id="Phobius"/>
    </source>
</evidence>
<dbReference type="SUPFAM" id="SSF51905">
    <property type="entry name" value="FAD/NAD(P)-binding domain"/>
    <property type="match status" value="1"/>
</dbReference>
<keyword evidence="4" id="KW-1133">Transmembrane helix</keyword>